<sequence length="81" mass="8480">MDDVEPKAEVRSNGLVVLAPASKEDPPAEDSPVAGRYEVEPNDADSEERGPNGDGVDVLAPGVPDDGVPDEGEVVSRDREP</sequence>
<protein>
    <submittedName>
        <fullName evidence="2">Uncharacterized protein</fullName>
    </submittedName>
</protein>
<proteinExistence type="predicted"/>
<gene>
    <name evidence="2" type="ORF">FB473_003243</name>
</gene>
<name>A0ABX0SKK2_9ACTN</name>
<reference evidence="2 3" key="1">
    <citation type="submission" date="2020-02" db="EMBL/GenBank/DDBJ databases">
        <title>Sequencing the genomes of 1000 actinobacteria strains.</title>
        <authorList>
            <person name="Klenk H.-P."/>
        </authorList>
    </citation>
    <scope>NUCLEOTIDE SEQUENCE [LARGE SCALE GENOMIC DNA]</scope>
    <source>
        <strain evidence="2 3">DSM 19609</strain>
    </source>
</reference>
<feature type="region of interest" description="Disordered" evidence="1">
    <location>
        <begin position="1"/>
        <end position="81"/>
    </location>
</feature>
<dbReference type="EMBL" id="JAAMOZ010000004">
    <property type="protein sequence ID" value="NIH58546.1"/>
    <property type="molecule type" value="Genomic_DNA"/>
</dbReference>
<organism evidence="2 3">
    <name type="scientific">Brooklawnia cerclae</name>
    <dbReference type="NCBI Taxonomy" id="349934"/>
    <lineage>
        <taxon>Bacteria</taxon>
        <taxon>Bacillati</taxon>
        <taxon>Actinomycetota</taxon>
        <taxon>Actinomycetes</taxon>
        <taxon>Propionibacteriales</taxon>
        <taxon>Propionibacteriaceae</taxon>
        <taxon>Brooklawnia</taxon>
    </lineage>
</organism>
<evidence type="ECO:0000313" key="3">
    <source>
        <dbReference type="Proteomes" id="UP000749311"/>
    </source>
</evidence>
<accession>A0ABX0SKK2</accession>
<evidence type="ECO:0000313" key="2">
    <source>
        <dbReference type="EMBL" id="NIH58546.1"/>
    </source>
</evidence>
<comment type="caution">
    <text evidence="2">The sequence shown here is derived from an EMBL/GenBank/DDBJ whole genome shotgun (WGS) entry which is preliminary data.</text>
</comment>
<feature type="compositionally biased region" description="Basic and acidic residues" evidence="1">
    <location>
        <begin position="1"/>
        <end position="10"/>
    </location>
</feature>
<evidence type="ECO:0000256" key="1">
    <source>
        <dbReference type="SAM" id="MobiDB-lite"/>
    </source>
</evidence>
<dbReference type="RefSeq" id="WP_167171188.1">
    <property type="nucleotide sequence ID" value="NZ_BAAAOO010000006.1"/>
</dbReference>
<keyword evidence="3" id="KW-1185">Reference proteome</keyword>
<dbReference type="Proteomes" id="UP000749311">
    <property type="component" value="Unassembled WGS sequence"/>
</dbReference>